<feature type="transmembrane region" description="Helical" evidence="1">
    <location>
        <begin position="20"/>
        <end position="38"/>
    </location>
</feature>
<reference evidence="4" key="1">
    <citation type="submission" date="2019-09" db="EMBL/GenBank/DDBJ databases">
        <authorList>
            <person name="Jung D.-H."/>
        </authorList>
    </citation>
    <scope>NUCLEOTIDE SEQUENCE [LARGE SCALE GENOMIC DNA]</scope>
    <source>
        <strain evidence="4">JA-25</strain>
    </source>
</reference>
<evidence type="ECO:0000313" key="3">
    <source>
        <dbReference type="EMBL" id="NID09565.1"/>
    </source>
</evidence>
<dbReference type="Pfam" id="PF06580">
    <property type="entry name" value="His_kinase"/>
    <property type="match status" value="1"/>
</dbReference>
<feature type="transmembrane region" description="Helical" evidence="1">
    <location>
        <begin position="50"/>
        <end position="77"/>
    </location>
</feature>
<name>A0ABX0QB73_9BACT</name>
<dbReference type="InterPro" id="IPR050640">
    <property type="entry name" value="Bact_2-comp_sensor_kinase"/>
</dbReference>
<keyword evidence="4" id="KW-1185">Reference proteome</keyword>
<keyword evidence="3" id="KW-0418">Kinase</keyword>
<proteinExistence type="predicted"/>
<protein>
    <submittedName>
        <fullName evidence="3">Histidine kinase</fullName>
    </submittedName>
</protein>
<evidence type="ECO:0000259" key="2">
    <source>
        <dbReference type="Pfam" id="PF06580"/>
    </source>
</evidence>
<dbReference type="PANTHER" id="PTHR34220:SF7">
    <property type="entry name" value="SENSOR HISTIDINE KINASE YPDA"/>
    <property type="match status" value="1"/>
</dbReference>
<feature type="transmembrane region" description="Helical" evidence="1">
    <location>
        <begin position="89"/>
        <end position="108"/>
    </location>
</feature>
<feature type="domain" description="Signal transduction histidine kinase internal region" evidence="2">
    <location>
        <begin position="170"/>
        <end position="246"/>
    </location>
</feature>
<keyword evidence="1" id="KW-0812">Transmembrane</keyword>
<dbReference type="InterPro" id="IPR010559">
    <property type="entry name" value="Sig_transdc_His_kin_internal"/>
</dbReference>
<evidence type="ECO:0000313" key="4">
    <source>
        <dbReference type="Proteomes" id="UP000606008"/>
    </source>
</evidence>
<reference evidence="4" key="2">
    <citation type="submission" date="2023-07" db="EMBL/GenBank/DDBJ databases">
        <authorList>
            <person name="Jung D.-H."/>
        </authorList>
    </citation>
    <scope>NUCLEOTIDE SEQUENCE [LARGE SCALE GENOMIC DNA]</scope>
    <source>
        <strain evidence="4">JA-25</strain>
    </source>
</reference>
<sequence>MARLLPFKLPRPLFTRPEALYHLLWLPVVYPVAGGLLFGERYFRQSDVFIVGSLTMLGIHAVDLLLLTVLVKGIITYYADAQQIRRRNLTALGVGTLLAALMSVGAVWVCSRVPLLGTSFSVGVALYLAGVGGISALLMGYVLIVTDTYGRWQAIQTEKEELRQQAMQQQLDALKGQINPHFLFNSLNSISSLIAQEPQQAEAFVDELAKIYRYMLQAHTRIWVPLGQEIYFARSYARLLMVRYGPALLIEFDVYEGQEPLGVPPLTFRNLLDEILYHQIAQVGRPLRIQVSGAGKQQLLIRYNHQPRRLRVQAPSAGFDQVVNLYNLMGAPPPQRETAQDEERIWLPLIPVPAATSPAGTT</sequence>
<dbReference type="PANTHER" id="PTHR34220">
    <property type="entry name" value="SENSOR HISTIDINE KINASE YPDA"/>
    <property type="match status" value="1"/>
</dbReference>
<gene>
    <name evidence="3" type="ORF">F7231_05240</name>
</gene>
<feature type="transmembrane region" description="Helical" evidence="1">
    <location>
        <begin position="120"/>
        <end position="144"/>
    </location>
</feature>
<comment type="caution">
    <text evidence="3">The sequence shown here is derived from an EMBL/GenBank/DDBJ whole genome shotgun (WGS) entry which is preliminary data.</text>
</comment>
<evidence type="ECO:0000256" key="1">
    <source>
        <dbReference type="SAM" id="Phobius"/>
    </source>
</evidence>
<keyword evidence="3" id="KW-0808">Transferase</keyword>
<organism evidence="3 4">
    <name type="scientific">Fibrivirga algicola</name>
    <dbReference type="NCBI Taxonomy" id="2950420"/>
    <lineage>
        <taxon>Bacteria</taxon>
        <taxon>Pseudomonadati</taxon>
        <taxon>Bacteroidota</taxon>
        <taxon>Cytophagia</taxon>
        <taxon>Cytophagales</taxon>
        <taxon>Spirosomataceae</taxon>
        <taxon>Fibrivirga</taxon>
    </lineage>
</organism>
<accession>A0ABX0QB73</accession>
<dbReference type="Proteomes" id="UP000606008">
    <property type="component" value="Unassembled WGS sequence"/>
</dbReference>
<dbReference type="RefSeq" id="WP_085414370.1">
    <property type="nucleotide sequence ID" value="NZ_WAEL01000001.1"/>
</dbReference>
<dbReference type="EMBL" id="WAEL01000001">
    <property type="protein sequence ID" value="NID09565.1"/>
    <property type="molecule type" value="Genomic_DNA"/>
</dbReference>
<keyword evidence="1" id="KW-0472">Membrane</keyword>
<keyword evidence="1" id="KW-1133">Transmembrane helix</keyword>
<dbReference type="GO" id="GO:0016301">
    <property type="term" value="F:kinase activity"/>
    <property type="evidence" value="ECO:0007669"/>
    <property type="project" value="UniProtKB-KW"/>
</dbReference>